<keyword evidence="6 12" id="KW-0378">Hydrolase</keyword>
<dbReference type="SUPFAM" id="SSF51126">
    <property type="entry name" value="Pectin lyase-like"/>
    <property type="match status" value="1"/>
</dbReference>
<evidence type="ECO:0000256" key="7">
    <source>
        <dbReference type="ARBA" id="ARBA00023085"/>
    </source>
</evidence>
<keyword evidence="7 12" id="KW-0063">Aspartyl esterase</keyword>
<dbReference type="InterPro" id="IPR000070">
    <property type="entry name" value="Pectinesterase_cat"/>
</dbReference>
<feature type="signal peptide" evidence="12">
    <location>
        <begin position="1"/>
        <end position="25"/>
    </location>
</feature>
<accession>A0AAN9EKC4</accession>
<dbReference type="Gene3D" id="2.160.20.10">
    <property type="entry name" value="Single-stranded right-handed beta-helix, Pectin lyase-like"/>
    <property type="match status" value="1"/>
</dbReference>
<keyword evidence="15" id="KW-1185">Reference proteome</keyword>
<dbReference type="InterPro" id="IPR012334">
    <property type="entry name" value="Pectin_lyas_fold"/>
</dbReference>
<evidence type="ECO:0000256" key="8">
    <source>
        <dbReference type="ARBA" id="ARBA00023180"/>
    </source>
</evidence>
<protein>
    <recommendedName>
        <fullName evidence="4 12">Pectinesterase</fullName>
        <ecNumber evidence="4 12">3.1.1.11</ecNumber>
    </recommendedName>
</protein>
<evidence type="ECO:0000256" key="11">
    <source>
        <dbReference type="PROSITE-ProRule" id="PRU10040"/>
    </source>
</evidence>
<dbReference type="Pfam" id="PF01095">
    <property type="entry name" value="Pectinesterase"/>
    <property type="match status" value="1"/>
</dbReference>
<comment type="similarity">
    <text evidence="3">Belongs to the pectinesterase family.</text>
</comment>
<name>A0AAN9EKC4_CROPI</name>
<evidence type="ECO:0000256" key="3">
    <source>
        <dbReference type="ARBA" id="ARBA00008891"/>
    </source>
</evidence>
<evidence type="ECO:0000256" key="10">
    <source>
        <dbReference type="ARBA" id="ARBA00057335"/>
    </source>
</evidence>
<dbReference type="FunFam" id="2.160.20.10:FF:000013">
    <property type="entry name" value="Pectinesterase"/>
    <property type="match status" value="1"/>
</dbReference>
<dbReference type="InterPro" id="IPR033131">
    <property type="entry name" value="Pectinesterase_Asp_AS"/>
</dbReference>
<sequence>MHFPKFFIIIFTLHFLIIIISVCKSQDCANPPTTILVDPTGNETFNTIQSAIDSVPLGNSQWIHIQISPGTYKEKVKIRSNKRCIYLEGAGRNCTSIEWDDHGHPHSSPTFTIAANNTIAKGISFKNTYNIIDESRNVVPAVAVRVHADKCAFIDCGFIGVQDTLFDSYGRHYYHNCYIQGATDFIFGRGQSIFEASEIYFSVGLGPKRDGVITANERSSTDDPSAFVLKNCTINGIGGKTQLGRALELGHPRVIIANSFLADVIRPEGWGEKAPFIGHEAKITFEEVGCTGPGAKNTSRVPWINKLSTSELNQFLNISFIDKEGWIIDLPLQIST</sequence>
<dbReference type="GO" id="GO:0042545">
    <property type="term" value="P:cell wall modification"/>
    <property type="evidence" value="ECO:0007669"/>
    <property type="project" value="UniProtKB-UniRule"/>
</dbReference>
<comment type="pathway">
    <text evidence="2 12">Glycan metabolism; pectin degradation; 2-dehydro-3-deoxy-D-gluconate from pectin: step 1/5.</text>
</comment>
<keyword evidence="5" id="KW-0134">Cell wall</keyword>
<evidence type="ECO:0000256" key="5">
    <source>
        <dbReference type="ARBA" id="ARBA00022512"/>
    </source>
</evidence>
<evidence type="ECO:0000256" key="1">
    <source>
        <dbReference type="ARBA" id="ARBA00004191"/>
    </source>
</evidence>
<dbReference type="EC" id="3.1.1.11" evidence="4 12"/>
<comment type="catalytic activity">
    <reaction evidence="9 12">
        <text>[(1-&gt;4)-alpha-D-galacturonosyl methyl ester](n) + n H2O = [(1-&gt;4)-alpha-D-galacturonosyl](n) + n methanol + n H(+)</text>
        <dbReference type="Rhea" id="RHEA:22380"/>
        <dbReference type="Rhea" id="RHEA-COMP:14570"/>
        <dbReference type="Rhea" id="RHEA-COMP:14573"/>
        <dbReference type="ChEBI" id="CHEBI:15377"/>
        <dbReference type="ChEBI" id="CHEBI:15378"/>
        <dbReference type="ChEBI" id="CHEBI:17790"/>
        <dbReference type="ChEBI" id="CHEBI:140522"/>
        <dbReference type="ChEBI" id="CHEBI:140523"/>
        <dbReference type="EC" id="3.1.1.11"/>
    </reaction>
</comment>
<evidence type="ECO:0000256" key="4">
    <source>
        <dbReference type="ARBA" id="ARBA00013229"/>
    </source>
</evidence>
<evidence type="ECO:0000256" key="6">
    <source>
        <dbReference type="ARBA" id="ARBA00022801"/>
    </source>
</evidence>
<dbReference type="PANTHER" id="PTHR31321">
    <property type="entry name" value="ACYL-COA THIOESTER HYDROLASE YBHC-RELATED"/>
    <property type="match status" value="1"/>
</dbReference>
<evidence type="ECO:0000313" key="14">
    <source>
        <dbReference type="EMBL" id="KAK7259187.1"/>
    </source>
</evidence>
<dbReference type="Proteomes" id="UP001372338">
    <property type="component" value="Unassembled WGS sequence"/>
</dbReference>
<evidence type="ECO:0000256" key="9">
    <source>
        <dbReference type="ARBA" id="ARBA00047928"/>
    </source>
</evidence>
<keyword evidence="12" id="KW-0732">Signal</keyword>
<organism evidence="14 15">
    <name type="scientific">Crotalaria pallida</name>
    <name type="common">Smooth rattlebox</name>
    <name type="synonym">Crotalaria striata</name>
    <dbReference type="NCBI Taxonomy" id="3830"/>
    <lineage>
        <taxon>Eukaryota</taxon>
        <taxon>Viridiplantae</taxon>
        <taxon>Streptophyta</taxon>
        <taxon>Embryophyta</taxon>
        <taxon>Tracheophyta</taxon>
        <taxon>Spermatophyta</taxon>
        <taxon>Magnoliopsida</taxon>
        <taxon>eudicotyledons</taxon>
        <taxon>Gunneridae</taxon>
        <taxon>Pentapetalae</taxon>
        <taxon>rosids</taxon>
        <taxon>fabids</taxon>
        <taxon>Fabales</taxon>
        <taxon>Fabaceae</taxon>
        <taxon>Papilionoideae</taxon>
        <taxon>50 kb inversion clade</taxon>
        <taxon>genistoids sensu lato</taxon>
        <taxon>core genistoids</taxon>
        <taxon>Crotalarieae</taxon>
        <taxon>Crotalaria</taxon>
    </lineage>
</organism>
<comment type="subcellular location">
    <subcellularLocation>
        <location evidence="1">Secreted</location>
        <location evidence="1">Cell wall</location>
    </subcellularLocation>
</comment>
<evidence type="ECO:0000313" key="15">
    <source>
        <dbReference type="Proteomes" id="UP001372338"/>
    </source>
</evidence>
<comment type="function">
    <text evidence="10">Acts in the modification of cell walls via demethylesterification of cell wall pectin.</text>
</comment>
<keyword evidence="5" id="KW-0964">Secreted</keyword>
<dbReference type="GO" id="GO:0030599">
    <property type="term" value="F:pectinesterase activity"/>
    <property type="evidence" value="ECO:0007669"/>
    <property type="project" value="UniProtKB-UniRule"/>
</dbReference>
<dbReference type="PROSITE" id="PS00503">
    <property type="entry name" value="PECTINESTERASE_2"/>
    <property type="match status" value="1"/>
</dbReference>
<gene>
    <name evidence="14" type="ORF">RIF29_24787</name>
</gene>
<evidence type="ECO:0000259" key="13">
    <source>
        <dbReference type="Pfam" id="PF01095"/>
    </source>
</evidence>
<dbReference type="InterPro" id="IPR011050">
    <property type="entry name" value="Pectin_lyase_fold/virulence"/>
</dbReference>
<dbReference type="AlphaFoldDB" id="A0AAN9EKC4"/>
<dbReference type="PANTHER" id="PTHR31321:SF134">
    <property type="entry name" value="PECTINESTERASE"/>
    <property type="match status" value="1"/>
</dbReference>
<keyword evidence="8" id="KW-0325">Glycoprotein</keyword>
<dbReference type="GO" id="GO:0045490">
    <property type="term" value="P:pectin catabolic process"/>
    <property type="evidence" value="ECO:0007669"/>
    <property type="project" value="UniProtKB-UniRule"/>
</dbReference>
<proteinExistence type="inferred from homology"/>
<dbReference type="EMBL" id="JAYWIO010000005">
    <property type="protein sequence ID" value="KAK7259187.1"/>
    <property type="molecule type" value="Genomic_DNA"/>
</dbReference>
<evidence type="ECO:0000256" key="2">
    <source>
        <dbReference type="ARBA" id="ARBA00005184"/>
    </source>
</evidence>
<reference evidence="14 15" key="1">
    <citation type="submission" date="2024-01" db="EMBL/GenBank/DDBJ databases">
        <title>The genomes of 5 underutilized Papilionoideae crops provide insights into root nodulation and disease resistanc.</title>
        <authorList>
            <person name="Yuan L."/>
        </authorList>
    </citation>
    <scope>NUCLEOTIDE SEQUENCE [LARGE SCALE GENOMIC DNA]</scope>
    <source>
        <strain evidence="14">ZHUSHIDOU_FW_LH</strain>
        <tissue evidence="14">Leaf</tissue>
    </source>
</reference>
<evidence type="ECO:0000256" key="12">
    <source>
        <dbReference type="RuleBase" id="RU000589"/>
    </source>
</evidence>
<feature type="active site" evidence="11">
    <location>
        <position position="184"/>
    </location>
</feature>
<comment type="caution">
    <text evidence="14">The sequence shown here is derived from an EMBL/GenBank/DDBJ whole genome shotgun (WGS) entry which is preliminary data.</text>
</comment>
<feature type="chain" id="PRO_5042661256" description="Pectinesterase" evidence="12">
    <location>
        <begin position="26"/>
        <end position="336"/>
    </location>
</feature>
<feature type="domain" description="Pectinesterase catalytic" evidence="13">
    <location>
        <begin position="35"/>
        <end position="322"/>
    </location>
</feature>